<name>A0A3A1Y5P2_9GAMM</name>
<proteinExistence type="inferred from homology"/>
<feature type="binding site" evidence="10 13">
    <location>
        <position position="180"/>
    </location>
    <ligand>
        <name>a divalent metal cation</name>
        <dbReference type="ChEBI" id="CHEBI:60240"/>
    </ligand>
</feature>
<dbReference type="PIRSF" id="PIRSF001461">
    <property type="entry name" value="RPE"/>
    <property type="match status" value="1"/>
</dbReference>
<feature type="binding site" evidence="10 14">
    <location>
        <position position="10"/>
    </location>
    <ligand>
        <name>substrate</name>
    </ligand>
</feature>
<feature type="binding site" evidence="14">
    <location>
        <position position="182"/>
    </location>
    <ligand>
        <name>substrate</name>
    </ligand>
</feature>
<dbReference type="Pfam" id="PF00834">
    <property type="entry name" value="Ribul_P_3_epim"/>
    <property type="match status" value="1"/>
</dbReference>
<dbReference type="InterPro" id="IPR026019">
    <property type="entry name" value="Ribul_P_3_epim"/>
</dbReference>
<evidence type="ECO:0000256" key="4">
    <source>
        <dbReference type="ARBA" id="ARBA00001947"/>
    </source>
</evidence>
<reference evidence="15 16" key="1">
    <citation type="submission" date="2017-08" db="EMBL/GenBank/DDBJ databases">
        <title>Reclassification of Bisgaard taxon 37 and 44.</title>
        <authorList>
            <person name="Christensen H."/>
        </authorList>
    </citation>
    <scope>NUCLEOTIDE SEQUENCE [LARGE SCALE GENOMIC DNA]</scope>
    <source>
        <strain evidence="15 16">B96_3</strain>
    </source>
</reference>
<keyword evidence="13" id="KW-0862">Zinc</keyword>
<dbReference type="CDD" id="cd00429">
    <property type="entry name" value="RPE"/>
    <property type="match status" value="1"/>
</dbReference>
<keyword evidence="10 11" id="KW-0119">Carbohydrate metabolism</keyword>
<comment type="cofactor">
    <cofactor evidence="5">
        <name>Fe(2+)</name>
        <dbReference type="ChEBI" id="CHEBI:29033"/>
    </cofactor>
</comment>
<comment type="cofactor">
    <cofactor evidence="2">
        <name>Mn(2+)</name>
        <dbReference type="ChEBI" id="CHEBI:29035"/>
    </cofactor>
</comment>
<feature type="binding site" evidence="10">
    <location>
        <begin position="180"/>
        <end position="182"/>
    </location>
    <ligand>
        <name>substrate</name>
    </ligand>
</feature>
<keyword evidence="9 10" id="KW-0413">Isomerase</keyword>
<keyword evidence="13" id="KW-0170">Cobalt</keyword>
<dbReference type="EMBL" id="NRHC01000040">
    <property type="protein sequence ID" value="RIY32935.1"/>
    <property type="molecule type" value="Genomic_DNA"/>
</dbReference>
<dbReference type="AlphaFoldDB" id="A0A3A1Y5P2"/>
<dbReference type="Gene3D" id="3.20.20.70">
    <property type="entry name" value="Aldolase class I"/>
    <property type="match status" value="1"/>
</dbReference>
<protein>
    <recommendedName>
        <fullName evidence="7 10">Ribulose-phosphate 3-epimerase</fullName>
        <ecNumber evidence="7 10">5.1.3.1</ecNumber>
    </recommendedName>
</protein>
<evidence type="ECO:0000256" key="14">
    <source>
        <dbReference type="PIRSR" id="PIRSR001461-3"/>
    </source>
</evidence>
<dbReference type="HAMAP" id="MF_02227">
    <property type="entry name" value="RPE"/>
    <property type="match status" value="1"/>
</dbReference>
<dbReference type="InterPro" id="IPR000056">
    <property type="entry name" value="Ribul_P_3_epim-like"/>
</dbReference>
<dbReference type="PROSITE" id="PS01086">
    <property type="entry name" value="RIBUL_P_3_EPIMER_2"/>
    <property type="match status" value="1"/>
</dbReference>
<feature type="binding site" evidence="10 14">
    <location>
        <begin position="202"/>
        <end position="203"/>
    </location>
    <ligand>
        <name>substrate</name>
    </ligand>
</feature>
<comment type="cofactor">
    <cofactor evidence="10 13">
        <name>a divalent metal cation</name>
        <dbReference type="ChEBI" id="CHEBI:60240"/>
    </cofactor>
    <text evidence="10 13">Binds 1 divalent metal cation per subunit.</text>
</comment>
<dbReference type="PROSITE" id="PS01085">
    <property type="entry name" value="RIBUL_P_3_EPIMER_1"/>
    <property type="match status" value="1"/>
</dbReference>
<dbReference type="RefSeq" id="WP_119524956.1">
    <property type="nucleotide sequence ID" value="NZ_NRHC01000040.1"/>
</dbReference>
<dbReference type="Proteomes" id="UP000265691">
    <property type="component" value="Unassembled WGS sequence"/>
</dbReference>
<evidence type="ECO:0000256" key="8">
    <source>
        <dbReference type="ARBA" id="ARBA00022723"/>
    </source>
</evidence>
<feature type="binding site" evidence="10 14">
    <location>
        <position position="69"/>
    </location>
    <ligand>
        <name>substrate</name>
    </ligand>
</feature>
<comment type="cofactor">
    <cofactor evidence="3">
        <name>Co(2+)</name>
        <dbReference type="ChEBI" id="CHEBI:48828"/>
    </cofactor>
</comment>
<dbReference type="EC" id="5.1.3.1" evidence="7 10"/>
<comment type="similarity">
    <text evidence="6 10 11">Belongs to the ribulose-phosphate 3-epimerase family.</text>
</comment>
<dbReference type="InterPro" id="IPR013785">
    <property type="entry name" value="Aldolase_TIM"/>
</dbReference>
<evidence type="ECO:0000313" key="16">
    <source>
        <dbReference type="Proteomes" id="UP000265691"/>
    </source>
</evidence>
<evidence type="ECO:0000256" key="13">
    <source>
        <dbReference type="PIRSR" id="PIRSR001461-2"/>
    </source>
</evidence>
<dbReference type="SUPFAM" id="SSF51366">
    <property type="entry name" value="Ribulose-phoshate binding barrel"/>
    <property type="match status" value="1"/>
</dbReference>
<dbReference type="InterPro" id="IPR011060">
    <property type="entry name" value="RibuloseP-bd_barrel"/>
</dbReference>
<feature type="binding site" evidence="10 13">
    <location>
        <position position="37"/>
    </location>
    <ligand>
        <name>a divalent metal cation</name>
        <dbReference type="ChEBI" id="CHEBI:60240"/>
    </ligand>
</feature>
<dbReference type="PANTHER" id="PTHR11749">
    <property type="entry name" value="RIBULOSE-5-PHOSPHATE-3-EPIMERASE"/>
    <property type="match status" value="1"/>
</dbReference>
<evidence type="ECO:0000256" key="12">
    <source>
        <dbReference type="PIRSR" id="PIRSR001461-1"/>
    </source>
</evidence>
<dbReference type="GO" id="GO:0019323">
    <property type="term" value="P:pentose catabolic process"/>
    <property type="evidence" value="ECO:0007669"/>
    <property type="project" value="UniProtKB-UniRule"/>
</dbReference>
<comment type="catalytic activity">
    <reaction evidence="1 10 11">
        <text>D-ribulose 5-phosphate = D-xylulose 5-phosphate</text>
        <dbReference type="Rhea" id="RHEA:13677"/>
        <dbReference type="ChEBI" id="CHEBI:57737"/>
        <dbReference type="ChEBI" id="CHEBI:58121"/>
        <dbReference type="EC" id="5.1.3.1"/>
    </reaction>
</comment>
<comment type="cofactor">
    <cofactor evidence="4">
        <name>Zn(2+)</name>
        <dbReference type="ChEBI" id="CHEBI:29105"/>
    </cofactor>
</comment>
<dbReference type="FunFam" id="3.20.20.70:FF:000004">
    <property type="entry name" value="Ribulose-phosphate 3-epimerase"/>
    <property type="match status" value="1"/>
</dbReference>
<dbReference type="GO" id="GO:0046872">
    <property type="term" value="F:metal ion binding"/>
    <property type="evidence" value="ECO:0007669"/>
    <property type="project" value="UniProtKB-UniRule"/>
</dbReference>
<dbReference type="NCBIfam" id="NF004076">
    <property type="entry name" value="PRK05581.1-4"/>
    <property type="match status" value="1"/>
</dbReference>
<evidence type="ECO:0000256" key="11">
    <source>
        <dbReference type="PIRNR" id="PIRNR001461"/>
    </source>
</evidence>
<feature type="active site" description="Proton donor" evidence="10 12">
    <location>
        <position position="180"/>
    </location>
</feature>
<organism evidence="15 16">
    <name type="scientific">Psittacicella hinzii</name>
    <dbReference type="NCBI Taxonomy" id="2028575"/>
    <lineage>
        <taxon>Bacteria</taxon>
        <taxon>Pseudomonadati</taxon>
        <taxon>Pseudomonadota</taxon>
        <taxon>Gammaproteobacteria</taxon>
        <taxon>Pasteurellales</taxon>
        <taxon>Psittacicellaceae</taxon>
        <taxon>Psittacicella</taxon>
    </lineage>
</organism>
<evidence type="ECO:0000256" key="2">
    <source>
        <dbReference type="ARBA" id="ARBA00001936"/>
    </source>
</evidence>
<dbReference type="GO" id="GO:0005737">
    <property type="term" value="C:cytoplasm"/>
    <property type="evidence" value="ECO:0007669"/>
    <property type="project" value="UniProtKB-ARBA"/>
</dbReference>
<gene>
    <name evidence="10 15" type="primary">rpe</name>
    <name evidence="15" type="ORF">CKF54_03805</name>
</gene>
<dbReference type="OrthoDB" id="1645589at2"/>
<feature type="binding site" evidence="10 13">
    <location>
        <position position="69"/>
    </location>
    <ligand>
        <name>a divalent metal cation</name>
        <dbReference type="ChEBI" id="CHEBI:60240"/>
    </ligand>
</feature>
<evidence type="ECO:0000256" key="5">
    <source>
        <dbReference type="ARBA" id="ARBA00001954"/>
    </source>
</evidence>
<sequence>MSQEIVISPSILSADFARLGEDVAKVMAAGADRIHFDVMDNNFVPNLSFGAPICKALRDYGITAPIDVHLMTNEVERLAQYFKEAGANHITFSYEAVTHIDRTIKLIKELGLTVGIAITPSTPVELLYPVLDQLDLILIMTVNPGFGGQKFLPYTISKVEALRKELKERNLLEQVEIQVDGGVNKDTIAVLAHAGATNFVAGSAIFGEDDYAQIISKLRELALEHESEDYVDLSFRGE</sequence>
<keyword evidence="16" id="KW-1185">Reference proteome</keyword>
<dbReference type="NCBIfam" id="TIGR01163">
    <property type="entry name" value="rpe"/>
    <property type="match status" value="1"/>
</dbReference>
<evidence type="ECO:0000256" key="1">
    <source>
        <dbReference type="ARBA" id="ARBA00001782"/>
    </source>
</evidence>
<evidence type="ECO:0000256" key="10">
    <source>
        <dbReference type="HAMAP-Rule" id="MF_02227"/>
    </source>
</evidence>
<feature type="active site" description="Proton acceptor" evidence="10 12">
    <location>
        <position position="37"/>
    </location>
</feature>
<comment type="caution">
    <text evidence="15">The sequence shown here is derived from an EMBL/GenBank/DDBJ whole genome shotgun (WGS) entry which is preliminary data.</text>
</comment>
<comment type="function">
    <text evidence="10">Catalyzes the reversible epimerization of D-ribulose 5-phosphate to D-xylulose 5-phosphate.</text>
</comment>
<evidence type="ECO:0000256" key="6">
    <source>
        <dbReference type="ARBA" id="ARBA00009541"/>
    </source>
</evidence>
<evidence type="ECO:0000256" key="9">
    <source>
        <dbReference type="ARBA" id="ARBA00023235"/>
    </source>
</evidence>
<feature type="binding site" evidence="10 14">
    <location>
        <begin position="145"/>
        <end position="148"/>
    </location>
    <ligand>
        <name>substrate</name>
    </ligand>
</feature>
<evidence type="ECO:0000256" key="3">
    <source>
        <dbReference type="ARBA" id="ARBA00001941"/>
    </source>
</evidence>
<dbReference type="GO" id="GO:0006098">
    <property type="term" value="P:pentose-phosphate shunt"/>
    <property type="evidence" value="ECO:0007669"/>
    <property type="project" value="UniProtKB-UniRule"/>
</dbReference>
<feature type="binding site" evidence="10 13">
    <location>
        <position position="35"/>
    </location>
    <ligand>
        <name>a divalent metal cation</name>
        <dbReference type="ChEBI" id="CHEBI:60240"/>
    </ligand>
</feature>
<dbReference type="GO" id="GO:0004750">
    <property type="term" value="F:D-ribulose-phosphate 3-epimerase activity"/>
    <property type="evidence" value="ECO:0007669"/>
    <property type="project" value="UniProtKB-UniRule"/>
</dbReference>
<keyword evidence="8 10" id="KW-0479">Metal-binding</keyword>
<accession>A0A3A1Y5P2</accession>
<comment type="pathway">
    <text evidence="10">Carbohydrate degradation.</text>
</comment>
<keyword evidence="13" id="KW-0464">Manganese</keyword>
<evidence type="ECO:0000313" key="15">
    <source>
        <dbReference type="EMBL" id="RIY32935.1"/>
    </source>
</evidence>
<evidence type="ECO:0000256" key="7">
    <source>
        <dbReference type="ARBA" id="ARBA00013188"/>
    </source>
</evidence>